<feature type="domain" description="Cytochrome C Planctomycete-type" evidence="3">
    <location>
        <begin position="56"/>
        <end position="119"/>
    </location>
</feature>
<dbReference type="PANTHER" id="PTHR35889:SF3">
    <property type="entry name" value="F-BOX DOMAIN-CONTAINING PROTEIN"/>
    <property type="match status" value="1"/>
</dbReference>
<dbReference type="SUPFAM" id="SSF46626">
    <property type="entry name" value="Cytochrome c"/>
    <property type="match status" value="1"/>
</dbReference>
<dbReference type="OrthoDB" id="1450284at2"/>
<gene>
    <name evidence="4" type="ORF">CA2015_4128</name>
</gene>
<dbReference type="PANTHER" id="PTHR35889">
    <property type="entry name" value="CYCLOINULO-OLIGOSACCHARIDE FRUCTANOTRANSFERASE-RELATED"/>
    <property type="match status" value="1"/>
</dbReference>
<dbReference type="Pfam" id="PF07587">
    <property type="entry name" value="PSD1"/>
    <property type="match status" value="1"/>
</dbReference>
<proteinExistence type="predicted"/>
<name>A0A0H4PG82_9BACT</name>
<dbReference type="AlphaFoldDB" id="A0A0H4PG82"/>
<dbReference type="STRING" id="320787.CA2015_4128"/>
<dbReference type="PATRIC" id="fig|320787.5.peg.4522"/>
<evidence type="ECO:0000313" key="5">
    <source>
        <dbReference type="Proteomes" id="UP000036520"/>
    </source>
</evidence>
<sequence length="780" mass="89033">MKKKIQTNSFIGPLLGILFLSIVGCANEEVGEASLEPFPDVVSYNFHIRPILSDNCYACHGPDANAREAGLRLDLESEAYKALAENPGAFALVPGKPHQSEVYLRINSEDENEMMPPPDSNLKLTNREIELIKTWIKEGAVYEKHWAFEPPKYHEPPAVKDKKWPVNEIDYFILKRQEDIGLNPNESASKENLLKRLSFDLTGLPPTLEMMDKFNSNKDPNAYEVMVDYLLAQNAYGERMAVYWMDIARYADSYGYQLDNFRTQWAWRDWVIHAFNKNLSYKDFITWQLAGDLLENPTKEQILATGFNRNHKITEEGAVDEEEYRITYVTDRTNTVGKGILGITFECAACHDHKFDPISQKNYYEMFSFFNNIDELRTSTSPIDPLAGTPKSYAKKPFIEITDEDAEGILSFVNKKDTSTLIVSVMGELDTMRNNYILERGVFNAFGEEVFPATPESILGFDAKYPKSRLGLARWLFDEKNPLTSRVFVNKIWKEFFGRGIVNTTGDFGMQGELPSHPDLLDWLAIDFMGNGWDMKRLVKQIVMSATYRQSVTVSQEERNRDSENKYYTYASRNHLKAEFIRNMVLSSSGLLVPEIGGRSVKPYQPDGLWEAATAGGSTLAEYTQDHGEDLYRRGLYTFMKRTVPAPSMLIFDASNRDQCETERSFTNTPLQALVMLNDPTVLEASRVLASRLLSEKSTEKEKINKAFRLILCRKPKAKELELLESYYKDKLATITEEDALELASIGEYPQEENVDRQSVAALMQVISTMYNMEESISRS</sequence>
<dbReference type="InterPro" id="IPR011444">
    <property type="entry name" value="DUF1549"/>
</dbReference>
<evidence type="ECO:0000313" key="4">
    <source>
        <dbReference type="EMBL" id="AKP53481.1"/>
    </source>
</evidence>
<dbReference type="GO" id="GO:0009055">
    <property type="term" value="F:electron transfer activity"/>
    <property type="evidence" value="ECO:0007669"/>
    <property type="project" value="InterPro"/>
</dbReference>
<keyword evidence="5" id="KW-1185">Reference proteome</keyword>
<accession>A0A0H4PG82</accession>
<protein>
    <submittedName>
        <fullName evidence="4">Cytochrome C</fullName>
    </submittedName>
</protein>
<evidence type="ECO:0000259" key="2">
    <source>
        <dbReference type="Pfam" id="PF07587"/>
    </source>
</evidence>
<dbReference type="InterPro" id="IPR011429">
    <property type="entry name" value="Cyt_c_Planctomycete-type"/>
</dbReference>
<dbReference type="InterPro" id="IPR022655">
    <property type="entry name" value="DUF1553"/>
</dbReference>
<dbReference type="EMBL" id="CP012040">
    <property type="protein sequence ID" value="AKP53481.1"/>
    <property type="molecule type" value="Genomic_DNA"/>
</dbReference>
<dbReference type="Proteomes" id="UP000036520">
    <property type="component" value="Chromosome"/>
</dbReference>
<dbReference type="Pfam" id="PF07635">
    <property type="entry name" value="PSCyt1"/>
    <property type="match status" value="1"/>
</dbReference>
<feature type="domain" description="DUF1553" evidence="2">
    <location>
        <begin position="469"/>
        <end position="727"/>
    </location>
</feature>
<dbReference type="GO" id="GO:0020037">
    <property type="term" value="F:heme binding"/>
    <property type="evidence" value="ECO:0007669"/>
    <property type="project" value="InterPro"/>
</dbReference>
<dbReference type="PROSITE" id="PS51257">
    <property type="entry name" value="PROKAR_LIPOPROTEIN"/>
    <property type="match status" value="1"/>
</dbReference>
<dbReference type="InterPro" id="IPR036909">
    <property type="entry name" value="Cyt_c-like_dom_sf"/>
</dbReference>
<evidence type="ECO:0000259" key="3">
    <source>
        <dbReference type="Pfam" id="PF07635"/>
    </source>
</evidence>
<reference evidence="4 5" key="1">
    <citation type="submission" date="2015-07" db="EMBL/GenBank/DDBJ databases">
        <authorList>
            <person name="Kim K.M."/>
        </authorList>
    </citation>
    <scope>NUCLEOTIDE SEQUENCE [LARGE SCALE GENOMIC DNA]</scope>
    <source>
        <strain evidence="4 5">KCTC 12363</strain>
    </source>
</reference>
<dbReference type="KEGG" id="camu:CA2015_4128"/>
<dbReference type="Pfam" id="PF07583">
    <property type="entry name" value="PSCyt2"/>
    <property type="match status" value="1"/>
</dbReference>
<organism evidence="4 5">
    <name type="scientific">Cyclobacterium amurskyense</name>
    <dbReference type="NCBI Taxonomy" id="320787"/>
    <lineage>
        <taxon>Bacteria</taxon>
        <taxon>Pseudomonadati</taxon>
        <taxon>Bacteroidota</taxon>
        <taxon>Cytophagia</taxon>
        <taxon>Cytophagales</taxon>
        <taxon>Cyclobacteriaceae</taxon>
        <taxon>Cyclobacterium</taxon>
    </lineage>
</organism>
<evidence type="ECO:0000259" key="1">
    <source>
        <dbReference type="Pfam" id="PF07583"/>
    </source>
</evidence>
<feature type="domain" description="DUF1549" evidence="1">
    <location>
        <begin position="168"/>
        <end position="374"/>
    </location>
</feature>
<dbReference type="RefSeq" id="WP_053086721.1">
    <property type="nucleotide sequence ID" value="NZ_CP012040.1"/>
</dbReference>